<evidence type="ECO:0000256" key="12">
    <source>
        <dbReference type="ARBA" id="ARBA00031636"/>
    </source>
</evidence>
<feature type="transmembrane region" description="Helical" evidence="13">
    <location>
        <begin position="199"/>
        <end position="224"/>
    </location>
</feature>
<dbReference type="STRING" id="1121322.SAMN02745136_01911"/>
<dbReference type="EMBL" id="FRAC01000009">
    <property type="protein sequence ID" value="SHK16578.1"/>
    <property type="molecule type" value="Genomic_DNA"/>
</dbReference>
<keyword evidence="15" id="KW-1185">Reference proteome</keyword>
<evidence type="ECO:0000256" key="7">
    <source>
        <dbReference type="ARBA" id="ARBA00022475"/>
    </source>
</evidence>
<dbReference type="PIRSF" id="PIRSF006603">
    <property type="entry name" value="DinF"/>
    <property type="match status" value="1"/>
</dbReference>
<evidence type="ECO:0000313" key="15">
    <source>
        <dbReference type="Proteomes" id="UP000184386"/>
    </source>
</evidence>
<dbReference type="InterPro" id="IPR002528">
    <property type="entry name" value="MATE_fam"/>
</dbReference>
<evidence type="ECO:0000256" key="8">
    <source>
        <dbReference type="ARBA" id="ARBA00022692"/>
    </source>
</evidence>
<keyword evidence="9 13" id="KW-1133">Transmembrane helix</keyword>
<keyword evidence="10" id="KW-0406">Ion transport</keyword>
<evidence type="ECO:0000256" key="5">
    <source>
        <dbReference type="ARBA" id="ARBA00022448"/>
    </source>
</evidence>
<evidence type="ECO:0000313" key="14">
    <source>
        <dbReference type="EMBL" id="SHK16578.1"/>
    </source>
</evidence>
<feature type="transmembrane region" description="Helical" evidence="13">
    <location>
        <begin position="330"/>
        <end position="351"/>
    </location>
</feature>
<dbReference type="Proteomes" id="UP000184386">
    <property type="component" value="Unassembled WGS sequence"/>
</dbReference>
<organism evidence="14 15">
    <name type="scientific">Anaerocolumna jejuensis DSM 15929</name>
    <dbReference type="NCBI Taxonomy" id="1121322"/>
    <lineage>
        <taxon>Bacteria</taxon>
        <taxon>Bacillati</taxon>
        <taxon>Bacillota</taxon>
        <taxon>Clostridia</taxon>
        <taxon>Lachnospirales</taxon>
        <taxon>Lachnospiraceae</taxon>
        <taxon>Anaerocolumna</taxon>
    </lineage>
</organism>
<dbReference type="GO" id="GO:0042910">
    <property type="term" value="F:xenobiotic transmembrane transporter activity"/>
    <property type="evidence" value="ECO:0007669"/>
    <property type="project" value="InterPro"/>
</dbReference>
<keyword evidence="7" id="KW-1003">Cell membrane</keyword>
<name>A0A1M6Q8U2_9FIRM</name>
<evidence type="ECO:0000256" key="10">
    <source>
        <dbReference type="ARBA" id="ARBA00023065"/>
    </source>
</evidence>
<feature type="transmembrane region" description="Helical" evidence="13">
    <location>
        <begin position="134"/>
        <end position="157"/>
    </location>
</feature>
<evidence type="ECO:0000256" key="2">
    <source>
        <dbReference type="ARBA" id="ARBA00004651"/>
    </source>
</evidence>
<evidence type="ECO:0000256" key="4">
    <source>
        <dbReference type="ARBA" id="ARBA00020268"/>
    </source>
</evidence>
<comment type="function">
    <text evidence="1">Multidrug efflux pump.</text>
</comment>
<dbReference type="CDD" id="cd13137">
    <property type="entry name" value="MATE_NorM_like"/>
    <property type="match status" value="1"/>
</dbReference>
<feature type="transmembrane region" description="Helical" evidence="13">
    <location>
        <begin position="33"/>
        <end position="55"/>
    </location>
</feature>
<proteinExistence type="inferred from homology"/>
<feature type="transmembrane region" description="Helical" evidence="13">
    <location>
        <begin position="61"/>
        <end position="80"/>
    </location>
</feature>
<reference evidence="14 15" key="1">
    <citation type="submission" date="2016-11" db="EMBL/GenBank/DDBJ databases">
        <authorList>
            <person name="Jaros S."/>
            <person name="Januszkiewicz K."/>
            <person name="Wedrychowicz H."/>
        </authorList>
    </citation>
    <scope>NUCLEOTIDE SEQUENCE [LARGE SCALE GENOMIC DNA]</scope>
    <source>
        <strain evidence="14 15">DSM 15929</strain>
    </source>
</reference>
<comment type="similarity">
    <text evidence="3">Belongs to the multi antimicrobial extrusion (MATE) (TC 2.A.66.1) family.</text>
</comment>
<dbReference type="RefSeq" id="WP_073275150.1">
    <property type="nucleotide sequence ID" value="NZ_FRAC01000009.1"/>
</dbReference>
<dbReference type="NCBIfam" id="TIGR00797">
    <property type="entry name" value="matE"/>
    <property type="match status" value="1"/>
</dbReference>
<evidence type="ECO:0000256" key="3">
    <source>
        <dbReference type="ARBA" id="ARBA00010199"/>
    </source>
</evidence>
<accession>A0A1M6Q8U2</accession>
<sequence length="455" mass="49500">MEKKWFQMDKKADKEIISLAWPSITEQILEMMVGMVSTIFMGRIGIFAVAAVGMVNMLMGFLQTVFSGLSIGTTVVIARVTGEGNHKEAKTALIQSGYMAIVVGVLLAVIGRVFSLPLLSLFFGKAEPEVFKAGISYFNIVLINLPFLVLDIIVSGAMRGAGDTKTPMIITGGVNILNIILNTVLIFGVPFLHIPAFGIVGSAIAVTISRIIGVTVRVLVLYNYKGLKLNLSLKDDYKLKPEMVKRIIKIGVPGFIEQAVMQGGFLVLQIIIVPLGTVAMAAYQIGLNINALAFFPIFGFAIANTTLVGQSLGEKNYEKAEIYSREGMKITMAVGFVIGIVMIIFSKYLAVLYTSDPLVIKESIGIVCTFGVIEPLLAILNLCSATLKAAGDIKYVMITSFVGLWTFRVILSFALIHLFGIGLTAVMIGIFFDFCSRSIMYLTRVHNGKWKYIAV</sequence>
<evidence type="ECO:0000256" key="9">
    <source>
        <dbReference type="ARBA" id="ARBA00022989"/>
    </source>
</evidence>
<dbReference type="PANTHER" id="PTHR43298:SF2">
    <property type="entry name" value="FMN_FAD EXPORTER YEEO-RELATED"/>
    <property type="match status" value="1"/>
</dbReference>
<feature type="transmembrane region" description="Helical" evidence="13">
    <location>
        <begin position="265"/>
        <end position="285"/>
    </location>
</feature>
<feature type="transmembrane region" description="Helical" evidence="13">
    <location>
        <begin position="169"/>
        <end position="193"/>
    </location>
</feature>
<evidence type="ECO:0000256" key="13">
    <source>
        <dbReference type="SAM" id="Phobius"/>
    </source>
</evidence>
<gene>
    <name evidence="14" type="ORF">SAMN02745136_01911</name>
</gene>
<comment type="subcellular location">
    <subcellularLocation>
        <location evidence="2">Cell membrane</location>
        <topology evidence="2">Multi-pass membrane protein</topology>
    </subcellularLocation>
</comment>
<evidence type="ECO:0000256" key="6">
    <source>
        <dbReference type="ARBA" id="ARBA00022449"/>
    </source>
</evidence>
<feature type="transmembrane region" description="Helical" evidence="13">
    <location>
        <begin position="363"/>
        <end position="383"/>
    </location>
</feature>
<dbReference type="InterPro" id="IPR048279">
    <property type="entry name" value="MdtK-like"/>
</dbReference>
<protein>
    <recommendedName>
        <fullName evidence="4">Probable multidrug resistance protein NorM</fullName>
    </recommendedName>
    <alternativeName>
        <fullName evidence="12">Multidrug-efflux transporter</fullName>
    </alternativeName>
</protein>
<dbReference type="PANTHER" id="PTHR43298">
    <property type="entry name" value="MULTIDRUG RESISTANCE PROTEIN NORM-RELATED"/>
    <property type="match status" value="1"/>
</dbReference>
<dbReference type="OrthoDB" id="62420at2"/>
<dbReference type="AlphaFoldDB" id="A0A1M6Q8U2"/>
<keyword evidence="6" id="KW-0050">Antiport</keyword>
<dbReference type="Pfam" id="PF01554">
    <property type="entry name" value="MatE"/>
    <property type="match status" value="2"/>
</dbReference>
<dbReference type="GO" id="GO:0015297">
    <property type="term" value="F:antiporter activity"/>
    <property type="evidence" value="ECO:0007669"/>
    <property type="project" value="UniProtKB-KW"/>
</dbReference>
<evidence type="ECO:0000256" key="11">
    <source>
        <dbReference type="ARBA" id="ARBA00023136"/>
    </source>
</evidence>
<dbReference type="GO" id="GO:0006811">
    <property type="term" value="P:monoatomic ion transport"/>
    <property type="evidence" value="ECO:0007669"/>
    <property type="project" value="UniProtKB-KW"/>
</dbReference>
<keyword evidence="5" id="KW-0813">Transport</keyword>
<keyword evidence="8 13" id="KW-0812">Transmembrane</keyword>
<dbReference type="InterPro" id="IPR050222">
    <property type="entry name" value="MATE_MdtK"/>
</dbReference>
<keyword evidence="11 13" id="KW-0472">Membrane</keyword>
<evidence type="ECO:0000256" key="1">
    <source>
        <dbReference type="ARBA" id="ARBA00003408"/>
    </source>
</evidence>
<feature type="transmembrane region" description="Helical" evidence="13">
    <location>
        <begin position="92"/>
        <end position="114"/>
    </location>
</feature>
<feature type="transmembrane region" description="Helical" evidence="13">
    <location>
        <begin position="291"/>
        <end position="309"/>
    </location>
</feature>
<dbReference type="GO" id="GO:0005886">
    <property type="term" value="C:plasma membrane"/>
    <property type="evidence" value="ECO:0007669"/>
    <property type="project" value="UniProtKB-SubCell"/>
</dbReference>